<comment type="caution">
    <text evidence="1">The sequence shown here is derived from an EMBL/GenBank/DDBJ whole genome shotgun (WGS) entry which is preliminary data.</text>
</comment>
<sequence length="211" mass="22791">MLQSEAASSMIGPEAIAERVCMGLFLVSVGLAKKIVFSGSFAQIADLCLSHPGQLRRWKSSSVHVRFRSSPTSISAATRILHAALCKCFSGFQNLDRIYKILDNQGICVVSVIPPMAPGGFPPEYFAKSDRFHIAATRLASRYGRVISGNDDSFREFRLQPSNFSDLLHPSTTGTPLLSREMSRLIALAAADTAAPPRCQKAASQTTMAVG</sequence>
<evidence type="ECO:0000313" key="1">
    <source>
        <dbReference type="EMBL" id="MFC3108310.1"/>
    </source>
</evidence>
<gene>
    <name evidence="1" type="ORF">ACFOFO_10110</name>
</gene>
<evidence type="ECO:0008006" key="3">
    <source>
        <dbReference type="Google" id="ProtNLM"/>
    </source>
</evidence>
<organism evidence="1 2">
    <name type="scientific">Undibacterium arcticum</name>
    <dbReference type="NCBI Taxonomy" id="1762892"/>
    <lineage>
        <taxon>Bacteria</taxon>
        <taxon>Pseudomonadati</taxon>
        <taxon>Pseudomonadota</taxon>
        <taxon>Betaproteobacteria</taxon>
        <taxon>Burkholderiales</taxon>
        <taxon>Oxalobacteraceae</taxon>
        <taxon>Undibacterium</taxon>
    </lineage>
</organism>
<name>A0ABV7F2R2_9BURK</name>
<reference evidence="2" key="1">
    <citation type="journal article" date="2019" name="Int. J. Syst. Evol. Microbiol.">
        <title>The Global Catalogue of Microorganisms (GCM) 10K type strain sequencing project: providing services to taxonomists for standard genome sequencing and annotation.</title>
        <authorList>
            <consortium name="The Broad Institute Genomics Platform"/>
            <consortium name="The Broad Institute Genome Sequencing Center for Infectious Disease"/>
            <person name="Wu L."/>
            <person name="Ma J."/>
        </authorList>
    </citation>
    <scope>NUCLEOTIDE SEQUENCE [LARGE SCALE GENOMIC DNA]</scope>
    <source>
        <strain evidence="2">KCTC 42986</strain>
    </source>
</reference>
<dbReference type="Proteomes" id="UP001595530">
    <property type="component" value="Unassembled WGS sequence"/>
</dbReference>
<dbReference type="EMBL" id="JBHRTP010000027">
    <property type="protein sequence ID" value="MFC3108310.1"/>
    <property type="molecule type" value="Genomic_DNA"/>
</dbReference>
<protein>
    <recommendedName>
        <fullName evidence="3">SGNH/GDSL hydrolase family protein</fullName>
    </recommendedName>
</protein>
<evidence type="ECO:0000313" key="2">
    <source>
        <dbReference type="Proteomes" id="UP001595530"/>
    </source>
</evidence>
<dbReference type="RefSeq" id="WP_390331473.1">
    <property type="nucleotide sequence ID" value="NZ_JBHRTP010000027.1"/>
</dbReference>
<keyword evidence="2" id="KW-1185">Reference proteome</keyword>
<accession>A0ABV7F2R2</accession>
<proteinExistence type="predicted"/>